<sequence>MAKKSRVRCQLIYERLDGAIGRQDWYTLYPTSLLIHGPFTCSDHCFILLDTQGSAPRQKQPPFQFQLDWIQHEQVNNMISQQWQCTIRGSLMFRIAHQLKSIKTKLKYWKSTTGTNYKRQIDKNTEKIHYVENRLIDNADSPRFNHWHQRLVKGKN</sequence>
<evidence type="ECO:0000313" key="2">
    <source>
        <dbReference type="Proteomes" id="UP001153076"/>
    </source>
</evidence>
<dbReference type="AlphaFoldDB" id="A0A9Q1GLE1"/>
<dbReference type="PANTHER" id="PTHR33710:SF71">
    <property type="entry name" value="ENDONUCLEASE_EXONUCLEASE_PHOSPHATASE DOMAIN-CONTAINING PROTEIN"/>
    <property type="match status" value="1"/>
</dbReference>
<dbReference type="EMBL" id="JAKOGI010002737">
    <property type="protein sequence ID" value="KAJ8421407.1"/>
    <property type="molecule type" value="Genomic_DNA"/>
</dbReference>
<organism evidence="1 2">
    <name type="scientific">Carnegiea gigantea</name>
    <dbReference type="NCBI Taxonomy" id="171969"/>
    <lineage>
        <taxon>Eukaryota</taxon>
        <taxon>Viridiplantae</taxon>
        <taxon>Streptophyta</taxon>
        <taxon>Embryophyta</taxon>
        <taxon>Tracheophyta</taxon>
        <taxon>Spermatophyta</taxon>
        <taxon>Magnoliopsida</taxon>
        <taxon>eudicotyledons</taxon>
        <taxon>Gunneridae</taxon>
        <taxon>Pentapetalae</taxon>
        <taxon>Caryophyllales</taxon>
        <taxon>Cactineae</taxon>
        <taxon>Cactaceae</taxon>
        <taxon>Cactoideae</taxon>
        <taxon>Echinocereeae</taxon>
        <taxon>Carnegiea</taxon>
    </lineage>
</organism>
<dbReference type="Proteomes" id="UP001153076">
    <property type="component" value="Unassembled WGS sequence"/>
</dbReference>
<gene>
    <name evidence="1" type="ORF">Cgig2_012294</name>
</gene>
<reference evidence="1" key="1">
    <citation type="submission" date="2022-04" db="EMBL/GenBank/DDBJ databases">
        <title>Carnegiea gigantea Genome sequencing and assembly v2.</title>
        <authorList>
            <person name="Copetti D."/>
            <person name="Sanderson M.J."/>
            <person name="Burquez A."/>
            <person name="Wojciechowski M.F."/>
        </authorList>
    </citation>
    <scope>NUCLEOTIDE SEQUENCE</scope>
    <source>
        <strain evidence="1">SGP5-SGP5p</strain>
        <tissue evidence="1">Aerial part</tissue>
    </source>
</reference>
<name>A0A9Q1GLE1_9CARY</name>
<proteinExistence type="predicted"/>
<comment type="caution">
    <text evidence="1">The sequence shown here is derived from an EMBL/GenBank/DDBJ whole genome shotgun (WGS) entry which is preliminary data.</text>
</comment>
<dbReference type="PANTHER" id="PTHR33710">
    <property type="entry name" value="BNAC02G09200D PROTEIN"/>
    <property type="match status" value="1"/>
</dbReference>
<evidence type="ECO:0000313" key="1">
    <source>
        <dbReference type="EMBL" id="KAJ8421407.1"/>
    </source>
</evidence>
<accession>A0A9Q1GLE1</accession>
<keyword evidence="2" id="KW-1185">Reference proteome</keyword>
<protein>
    <submittedName>
        <fullName evidence="1">Uncharacterized protein</fullName>
    </submittedName>
</protein>
<dbReference type="OrthoDB" id="1433961at2759"/>